<dbReference type="EMBL" id="BAABBO010000009">
    <property type="protein sequence ID" value="GAA3963829.1"/>
    <property type="molecule type" value="Genomic_DNA"/>
</dbReference>
<dbReference type="Pfam" id="PF07103">
    <property type="entry name" value="DUF1365"/>
    <property type="match status" value="1"/>
</dbReference>
<sequence length="300" mass="35034">MQPDTSPGHAGMMASGRMMHRRFKPRTHSFSYRLCLCWLDLDHTERLNHLPFWSADGQTLWQRLALMQFRQTDYFWPENEVSQPADRSTPLKQRLLAWIAAHPDGVDLDIARVVLCGQLRQWGYCFNPVVFFMCYDADGQIIAIVSEITNTPWNERHAYLHRVDGQHPMRLRFSFSKAFHVSPFMPMNQRYEWRFAVSESLFAVHMNLWEDDTNQQGDVERSERVFDASMQLALEPLTAARAIRQPLVYPLQTAGLVFAIYWQALRLYLKRIPFFSNPHTRKSAVENEGIQAVHQGVPHD</sequence>
<accession>A0ABP7PDR7</accession>
<dbReference type="Proteomes" id="UP001501337">
    <property type="component" value="Unassembled WGS sequence"/>
</dbReference>
<dbReference type="PANTHER" id="PTHR33973">
    <property type="entry name" value="OS07G0153300 PROTEIN"/>
    <property type="match status" value="1"/>
</dbReference>
<reference evidence="2" key="1">
    <citation type="journal article" date="2019" name="Int. J. Syst. Evol. Microbiol.">
        <title>The Global Catalogue of Microorganisms (GCM) 10K type strain sequencing project: providing services to taxonomists for standard genome sequencing and annotation.</title>
        <authorList>
            <consortium name="The Broad Institute Genomics Platform"/>
            <consortium name="The Broad Institute Genome Sequencing Center for Infectious Disease"/>
            <person name="Wu L."/>
            <person name="Ma J."/>
        </authorList>
    </citation>
    <scope>NUCLEOTIDE SEQUENCE [LARGE SCALE GENOMIC DNA]</scope>
    <source>
        <strain evidence="2">JCM 17555</strain>
    </source>
</reference>
<dbReference type="RefSeq" id="WP_344806245.1">
    <property type="nucleotide sequence ID" value="NZ_BAABBO010000009.1"/>
</dbReference>
<keyword evidence="2" id="KW-1185">Reference proteome</keyword>
<name>A0ABP7PDR7_9GAMM</name>
<organism evidence="1 2">
    <name type="scientific">Allohahella marinimesophila</name>
    <dbReference type="NCBI Taxonomy" id="1054972"/>
    <lineage>
        <taxon>Bacteria</taxon>
        <taxon>Pseudomonadati</taxon>
        <taxon>Pseudomonadota</taxon>
        <taxon>Gammaproteobacteria</taxon>
        <taxon>Oceanospirillales</taxon>
        <taxon>Hahellaceae</taxon>
        <taxon>Allohahella</taxon>
    </lineage>
</organism>
<gene>
    <name evidence="1" type="ORF">GCM10022278_22060</name>
</gene>
<protein>
    <submittedName>
        <fullName evidence="1">DUF1365 domain-containing protein</fullName>
    </submittedName>
</protein>
<evidence type="ECO:0000313" key="1">
    <source>
        <dbReference type="EMBL" id="GAA3963829.1"/>
    </source>
</evidence>
<proteinExistence type="predicted"/>
<dbReference type="InterPro" id="IPR010775">
    <property type="entry name" value="DUF1365"/>
</dbReference>
<dbReference type="PANTHER" id="PTHR33973:SF4">
    <property type="entry name" value="OS07G0153300 PROTEIN"/>
    <property type="match status" value="1"/>
</dbReference>
<comment type="caution">
    <text evidence="1">The sequence shown here is derived from an EMBL/GenBank/DDBJ whole genome shotgun (WGS) entry which is preliminary data.</text>
</comment>
<evidence type="ECO:0000313" key="2">
    <source>
        <dbReference type="Proteomes" id="UP001501337"/>
    </source>
</evidence>